<feature type="transmembrane region" description="Helical" evidence="1">
    <location>
        <begin position="41"/>
        <end position="62"/>
    </location>
</feature>
<dbReference type="RefSeq" id="WP_090597685.1">
    <property type="nucleotide sequence ID" value="NZ_FNCS01000012.1"/>
</dbReference>
<evidence type="ECO:0000313" key="3">
    <source>
        <dbReference type="Proteomes" id="UP000199495"/>
    </source>
</evidence>
<dbReference type="Proteomes" id="UP000199495">
    <property type="component" value="Unassembled WGS sequence"/>
</dbReference>
<feature type="transmembrane region" description="Helical" evidence="1">
    <location>
        <begin position="68"/>
        <end position="87"/>
    </location>
</feature>
<dbReference type="EMBL" id="FNCS01000012">
    <property type="protein sequence ID" value="SDG92178.1"/>
    <property type="molecule type" value="Genomic_DNA"/>
</dbReference>
<dbReference type="OrthoDB" id="8450968at2"/>
<gene>
    <name evidence="2" type="ORF">SAMN04487974_11292</name>
</gene>
<proteinExistence type="predicted"/>
<evidence type="ECO:0000256" key="1">
    <source>
        <dbReference type="SAM" id="Phobius"/>
    </source>
</evidence>
<keyword evidence="3" id="KW-1185">Reference proteome</keyword>
<evidence type="ECO:0000313" key="2">
    <source>
        <dbReference type="EMBL" id="SDG92178.1"/>
    </source>
</evidence>
<feature type="transmembrane region" description="Helical" evidence="1">
    <location>
        <begin position="14"/>
        <end position="34"/>
    </location>
</feature>
<dbReference type="STRING" id="440168.SAMN04487974_11292"/>
<accession>A0A1G7Y6V7</accession>
<sequence length="95" mass="9734">MHLQPRQAAKLNRVVGYGGVALIVAWSLLALAAYAAVEAAVGWMAGMGAADGLIAWFAQIAAPLDGPLIAIVWLVGVAILGVVTVLIRRLTSAAT</sequence>
<dbReference type="AlphaFoldDB" id="A0A1G7Y6V7"/>
<keyword evidence="1" id="KW-0812">Transmembrane</keyword>
<organism evidence="2 3">
    <name type="scientific">Pelagibacterium luteolum</name>
    <dbReference type="NCBI Taxonomy" id="440168"/>
    <lineage>
        <taxon>Bacteria</taxon>
        <taxon>Pseudomonadati</taxon>
        <taxon>Pseudomonadota</taxon>
        <taxon>Alphaproteobacteria</taxon>
        <taxon>Hyphomicrobiales</taxon>
        <taxon>Devosiaceae</taxon>
        <taxon>Pelagibacterium</taxon>
    </lineage>
</organism>
<protein>
    <submittedName>
        <fullName evidence="2">Uncharacterized protein</fullName>
    </submittedName>
</protein>
<keyword evidence="1" id="KW-0472">Membrane</keyword>
<reference evidence="2 3" key="1">
    <citation type="submission" date="2016-10" db="EMBL/GenBank/DDBJ databases">
        <authorList>
            <person name="de Groot N.N."/>
        </authorList>
    </citation>
    <scope>NUCLEOTIDE SEQUENCE [LARGE SCALE GENOMIC DNA]</scope>
    <source>
        <strain evidence="2 3">CGMCC 1.10267</strain>
    </source>
</reference>
<keyword evidence="1" id="KW-1133">Transmembrane helix</keyword>
<name>A0A1G7Y6V7_9HYPH</name>